<feature type="binding site" evidence="5">
    <location>
        <position position="262"/>
    </location>
    <ligand>
        <name>substrate</name>
    </ligand>
</feature>
<evidence type="ECO:0000313" key="9">
    <source>
        <dbReference type="Proteomes" id="UP000001514"/>
    </source>
</evidence>
<name>D8R4Q0_SELML</name>
<feature type="active site" evidence="4">
    <location>
        <position position="278"/>
    </location>
</feature>
<dbReference type="InterPro" id="IPR046372">
    <property type="entry name" value="PARG_cat_C"/>
</dbReference>
<evidence type="ECO:0000256" key="3">
    <source>
        <dbReference type="ARBA" id="ARBA00022801"/>
    </source>
</evidence>
<comment type="similarity">
    <text evidence="1">Belongs to the poly(ADP-ribose) glycohydrolase family.</text>
</comment>
<dbReference type="eggNOG" id="KOG2064">
    <property type="taxonomic scope" value="Eukaryota"/>
</dbReference>
<feature type="active site" evidence="4">
    <location>
        <position position="277"/>
    </location>
</feature>
<dbReference type="EC" id="3.2.1.143" evidence="2"/>
<dbReference type="PANTHER" id="PTHR12837">
    <property type="entry name" value="POLY ADP-RIBOSE GLYCOHYDROLASE"/>
    <property type="match status" value="1"/>
</dbReference>
<feature type="domain" description="PARG catalytic Macro" evidence="6">
    <location>
        <begin position="229"/>
        <end position="434"/>
    </location>
</feature>
<evidence type="ECO:0000259" key="6">
    <source>
        <dbReference type="Pfam" id="PF05028"/>
    </source>
</evidence>
<dbReference type="Gramene" id="EFJ33511">
    <property type="protein sequence ID" value="EFJ33511"/>
    <property type="gene ID" value="SELMODRAFT_84118"/>
</dbReference>
<dbReference type="KEGG" id="smo:SELMODRAFT_84118"/>
<evidence type="ECO:0000256" key="5">
    <source>
        <dbReference type="PIRSR" id="PIRSR607724-2"/>
    </source>
</evidence>
<dbReference type="GO" id="GO:0005737">
    <property type="term" value="C:cytoplasm"/>
    <property type="evidence" value="ECO:0000318"/>
    <property type="project" value="GO_Central"/>
</dbReference>
<dbReference type="InterPro" id="IPR048362">
    <property type="entry name" value="PARG_helical"/>
</dbReference>
<protein>
    <recommendedName>
        <fullName evidence="2">poly(ADP-ribose) glycohydrolase</fullName>
        <ecNumber evidence="2">3.2.1.143</ecNumber>
    </recommendedName>
</protein>
<dbReference type="STRING" id="88036.D8R4Q0"/>
<dbReference type="GO" id="GO:0004649">
    <property type="term" value="F:poly(ADP-ribose) glycohydrolase activity"/>
    <property type="evidence" value="ECO:0000318"/>
    <property type="project" value="GO_Central"/>
</dbReference>
<evidence type="ECO:0000256" key="2">
    <source>
        <dbReference type="ARBA" id="ARBA00012255"/>
    </source>
</evidence>
<dbReference type="OrthoDB" id="1937899at2759"/>
<dbReference type="EMBL" id="GL377571">
    <property type="protein sequence ID" value="EFJ33511.1"/>
    <property type="molecule type" value="Genomic_DNA"/>
</dbReference>
<proteinExistence type="inferred from homology"/>
<feature type="domain" description="PARG helical" evidence="7">
    <location>
        <begin position="83"/>
        <end position="214"/>
    </location>
</feature>
<dbReference type="GO" id="GO:0005634">
    <property type="term" value="C:nucleus"/>
    <property type="evidence" value="ECO:0000318"/>
    <property type="project" value="GO_Central"/>
</dbReference>
<dbReference type="InParanoid" id="D8R4Q0"/>
<evidence type="ECO:0000256" key="1">
    <source>
        <dbReference type="ARBA" id="ARBA00009545"/>
    </source>
</evidence>
<dbReference type="HOGENOM" id="CLU_013388_0_0_1"/>
<dbReference type="InterPro" id="IPR007724">
    <property type="entry name" value="Poly_GlycHdrlase"/>
</dbReference>
<dbReference type="GO" id="GO:0005975">
    <property type="term" value="P:carbohydrate metabolic process"/>
    <property type="evidence" value="ECO:0007669"/>
    <property type="project" value="InterPro"/>
</dbReference>
<keyword evidence="9" id="KW-1185">Reference proteome</keyword>
<reference evidence="8 9" key="1">
    <citation type="journal article" date="2011" name="Science">
        <title>The Selaginella genome identifies genetic changes associated with the evolution of vascular plants.</title>
        <authorList>
            <person name="Banks J.A."/>
            <person name="Nishiyama T."/>
            <person name="Hasebe M."/>
            <person name="Bowman J.L."/>
            <person name="Gribskov M."/>
            <person name="dePamphilis C."/>
            <person name="Albert V.A."/>
            <person name="Aono N."/>
            <person name="Aoyama T."/>
            <person name="Ambrose B.A."/>
            <person name="Ashton N.W."/>
            <person name="Axtell M.J."/>
            <person name="Barker E."/>
            <person name="Barker M.S."/>
            <person name="Bennetzen J.L."/>
            <person name="Bonawitz N.D."/>
            <person name="Chapple C."/>
            <person name="Cheng C."/>
            <person name="Correa L.G."/>
            <person name="Dacre M."/>
            <person name="DeBarry J."/>
            <person name="Dreyer I."/>
            <person name="Elias M."/>
            <person name="Engstrom E.M."/>
            <person name="Estelle M."/>
            <person name="Feng L."/>
            <person name="Finet C."/>
            <person name="Floyd S.K."/>
            <person name="Frommer W.B."/>
            <person name="Fujita T."/>
            <person name="Gramzow L."/>
            <person name="Gutensohn M."/>
            <person name="Harholt J."/>
            <person name="Hattori M."/>
            <person name="Heyl A."/>
            <person name="Hirai T."/>
            <person name="Hiwatashi Y."/>
            <person name="Ishikawa M."/>
            <person name="Iwata M."/>
            <person name="Karol K.G."/>
            <person name="Koehler B."/>
            <person name="Kolukisaoglu U."/>
            <person name="Kubo M."/>
            <person name="Kurata T."/>
            <person name="Lalonde S."/>
            <person name="Li K."/>
            <person name="Li Y."/>
            <person name="Litt A."/>
            <person name="Lyons E."/>
            <person name="Manning G."/>
            <person name="Maruyama T."/>
            <person name="Michael T.P."/>
            <person name="Mikami K."/>
            <person name="Miyazaki S."/>
            <person name="Morinaga S."/>
            <person name="Murata T."/>
            <person name="Mueller-Roeber B."/>
            <person name="Nelson D.R."/>
            <person name="Obara M."/>
            <person name="Oguri Y."/>
            <person name="Olmstead R.G."/>
            <person name="Onodera N."/>
            <person name="Petersen B.L."/>
            <person name="Pils B."/>
            <person name="Prigge M."/>
            <person name="Rensing S.A."/>
            <person name="Riano-Pachon D.M."/>
            <person name="Roberts A.W."/>
            <person name="Sato Y."/>
            <person name="Scheller H.V."/>
            <person name="Schulz B."/>
            <person name="Schulz C."/>
            <person name="Shakirov E.V."/>
            <person name="Shibagaki N."/>
            <person name="Shinohara N."/>
            <person name="Shippen D.E."/>
            <person name="Soerensen I."/>
            <person name="Sotooka R."/>
            <person name="Sugimoto N."/>
            <person name="Sugita M."/>
            <person name="Sumikawa N."/>
            <person name="Tanurdzic M."/>
            <person name="Theissen G."/>
            <person name="Ulvskov P."/>
            <person name="Wakazuki S."/>
            <person name="Weng J.K."/>
            <person name="Willats W.W."/>
            <person name="Wipf D."/>
            <person name="Wolf P.G."/>
            <person name="Yang L."/>
            <person name="Zimmer A.D."/>
            <person name="Zhu Q."/>
            <person name="Mitros T."/>
            <person name="Hellsten U."/>
            <person name="Loque D."/>
            <person name="Otillar R."/>
            <person name="Salamov A."/>
            <person name="Schmutz J."/>
            <person name="Shapiro H."/>
            <person name="Lindquist E."/>
            <person name="Lucas S."/>
            <person name="Rokhsar D."/>
            <person name="Grigoriev I.V."/>
        </authorList>
    </citation>
    <scope>NUCLEOTIDE SEQUENCE [LARGE SCALE GENOMIC DNA]</scope>
</reference>
<dbReference type="Proteomes" id="UP000001514">
    <property type="component" value="Unassembled WGS sequence"/>
</dbReference>
<feature type="binding site" evidence="5">
    <location>
        <position position="276"/>
    </location>
    <ligand>
        <name>substrate</name>
    </ligand>
</feature>
<dbReference type="GO" id="GO:1990966">
    <property type="term" value="P:ATP generation from poly-ADP-D-ribose"/>
    <property type="evidence" value="ECO:0000318"/>
    <property type="project" value="GO_Central"/>
</dbReference>
<dbReference type="OMA" id="IRCIAHY"/>
<feature type="active site" evidence="4">
    <location>
        <position position="259"/>
    </location>
</feature>
<keyword evidence="3" id="KW-0378">Hydrolase</keyword>
<dbReference type="Pfam" id="PF05028">
    <property type="entry name" value="PARG_cat_C"/>
    <property type="match status" value="1"/>
</dbReference>
<dbReference type="GO" id="GO:0009225">
    <property type="term" value="P:nucleotide-sugar metabolic process"/>
    <property type="evidence" value="ECO:0000318"/>
    <property type="project" value="GO_Central"/>
</dbReference>
<organism evidence="9">
    <name type="scientific">Selaginella moellendorffii</name>
    <name type="common">Spikemoss</name>
    <dbReference type="NCBI Taxonomy" id="88036"/>
    <lineage>
        <taxon>Eukaryota</taxon>
        <taxon>Viridiplantae</taxon>
        <taxon>Streptophyta</taxon>
        <taxon>Embryophyta</taxon>
        <taxon>Tracheophyta</taxon>
        <taxon>Lycopodiopsida</taxon>
        <taxon>Selaginellales</taxon>
        <taxon>Selaginellaceae</taxon>
        <taxon>Selaginella</taxon>
    </lineage>
</organism>
<dbReference type="Pfam" id="PF20811">
    <property type="entry name" value="PARG_cat_N"/>
    <property type="match status" value="1"/>
</dbReference>
<dbReference type="GO" id="GO:0006282">
    <property type="term" value="P:regulation of DNA repair"/>
    <property type="evidence" value="ECO:0000318"/>
    <property type="project" value="GO_Central"/>
</dbReference>
<gene>
    <name evidence="8" type="ORF">SELMODRAFT_84118</name>
</gene>
<dbReference type="AlphaFoldDB" id="D8R4Q0"/>
<dbReference type="PANTHER" id="PTHR12837:SF0">
    <property type="entry name" value="POLY(ADP-RIBOSE) GLYCOHYDROLASE"/>
    <property type="match status" value="1"/>
</dbReference>
<evidence type="ECO:0000313" key="8">
    <source>
        <dbReference type="EMBL" id="EFJ33511.1"/>
    </source>
</evidence>
<evidence type="ECO:0000256" key="4">
    <source>
        <dbReference type="PIRSR" id="PIRSR607724-1"/>
    </source>
</evidence>
<sequence>MAPLLPLTLDEASKVLEWPIGVSMALSELAQGPAISRVSSGEALLDYIVEMRHRGGMRDAKLPARAVQGMGLFFRELVPEDFCRGFFGSLLPAMAQLALRLSALVKDHIDGSVSDRFPSQLDFLQLRALPAGQSGMVLLSQELVASILACGFFCLYPSAERNKLDLPDLNFYKLFMALVDENREESAKHKIICLLHYFQIVCESVPQGMISYERKVLSLEQEMEDPLSFWSSSSRPLCQILVMEDGTIEGSDTPVLEVDFANRVLGGGVLGAGCLQEEIRCVINPELIAGRLFLPAMQDNEAIEIVGTQCYNRYEGYASSFRFAGKFFDNKARDAWGRKETHIVAIDALPFPGEAQFDAALMLRELNKAYCGFLVHQSIQCGGSSESARGVATGNWGCGVFGGDHEVKSMLQWLAASEAGRPFLLYYTFKDPRTTKLQRIADWILEQKWSVLELWSVLIEYGKGRKYTKVGFFDWLLPD</sequence>
<accession>D8R4Q0</accession>
<evidence type="ECO:0000259" key="7">
    <source>
        <dbReference type="Pfam" id="PF20811"/>
    </source>
</evidence>
<feature type="binding site" evidence="5">
    <location>
        <position position="317"/>
    </location>
    <ligand>
        <name>substrate</name>
    </ligand>
</feature>
<dbReference type="FunCoup" id="D8R4Q0">
    <property type="interactions" value="1567"/>
</dbReference>